<evidence type="ECO:0000313" key="1">
    <source>
        <dbReference type="EMBL" id="STD06278.1"/>
    </source>
</evidence>
<name>A0AA46BM69_9MICO</name>
<comment type="caution">
    <text evidence="1">The sequence shown here is derived from an EMBL/GenBank/DDBJ whole genome shotgun (WGS) entry which is preliminary data.</text>
</comment>
<dbReference type="EMBL" id="UFYA01000001">
    <property type="protein sequence ID" value="STD06278.1"/>
    <property type="molecule type" value="Genomic_DNA"/>
</dbReference>
<sequence>MVFLLRLFFVLVCPCGHGCGGAQGCARLLGGGSGLAVVEPAGAGGAGVVPDVFGFLVFA</sequence>
<evidence type="ECO:0000313" key="2">
    <source>
        <dbReference type="Proteomes" id="UP000254118"/>
    </source>
</evidence>
<protein>
    <submittedName>
        <fullName evidence="1">Uncharacterized protein</fullName>
    </submittedName>
</protein>
<proteinExistence type="predicted"/>
<dbReference type="AlphaFoldDB" id="A0AA46BM69"/>
<organism evidence="1 2">
    <name type="scientific">Dermatophilus congolensis</name>
    <dbReference type="NCBI Taxonomy" id="1863"/>
    <lineage>
        <taxon>Bacteria</taxon>
        <taxon>Bacillati</taxon>
        <taxon>Actinomycetota</taxon>
        <taxon>Actinomycetes</taxon>
        <taxon>Micrococcales</taxon>
        <taxon>Dermatophilaceae</taxon>
        <taxon>Dermatophilus</taxon>
    </lineage>
</organism>
<reference evidence="1 2" key="1">
    <citation type="submission" date="2018-06" db="EMBL/GenBank/DDBJ databases">
        <authorList>
            <consortium name="Pathogen Informatics"/>
            <person name="Doyle S."/>
        </authorList>
    </citation>
    <scope>NUCLEOTIDE SEQUENCE [LARGE SCALE GENOMIC DNA]</scope>
    <source>
        <strain evidence="1 2">NCTC7915</strain>
    </source>
</reference>
<gene>
    <name evidence="1" type="ORF">NCTC7915_00593</name>
</gene>
<accession>A0AA46BM69</accession>
<dbReference type="PROSITE" id="PS51257">
    <property type="entry name" value="PROKAR_LIPOPROTEIN"/>
    <property type="match status" value="1"/>
</dbReference>
<dbReference type="Proteomes" id="UP000254118">
    <property type="component" value="Unassembled WGS sequence"/>
</dbReference>